<dbReference type="AlphaFoldDB" id="A0A7W3IUL7"/>
<gene>
    <name evidence="2" type="ORF">FHX74_003106</name>
</gene>
<dbReference type="GO" id="GO:1990189">
    <property type="term" value="F:protein N-terminal-serine acetyltransferase activity"/>
    <property type="evidence" value="ECO:0007669"/>
    <property type="project" value="TreeGrafter"/>
</dbReference>
<feature type="domain" description="N-acetyltransferase" evidence="1">
    <location>
        <begin position="20"/>
        <end position="188"/>
    </location>
</feature>
<keyword evidence="3" id="KW-1185">Reference proteome</keyword>
<name>A0A7W3IUL7_9ACTN</name>
<proteinExistence type="predicted"/>
<accession>A0A7W3IUL7</accession>
<dbReference type="Proteomes" id="UP000523079">
    <property type="component" value="Unassembled WGS sequence"/>
</dbReference>
<dbReference type="SUPFAM" id="SSF55729">
    <property type="entry name" value="Acyl-CoA N-acyltransferases (Nat)"/>
    <property type="match status" value="1"/>
</dbReference>
<reference evidence="2 3" key="1">
    <citation type="submission" date="2020-07" db="EMBL/GenBank/DDBJ databases">
        <title>Sequencing the genomes of 1000 actinobacteria strains.</title>
        <authorList>
            <person name="Klenk H.-P."/>
        </authorList>
    </citation>
    <scope>NUCLEOTIDE SEQUENCE [LARGE SCALE GENOMIC DNA]</scope>
    <source>
        <strain evidence="2 3">DSM 100723</strain>
    </source>
</reference>
<dbReference type="EMBL" id="JACGWT010000005">
    <property type="protein sequence ID" value="MBA8795470.1"/>
    <property type="molecule type" value="Genomic_DNA"/>
</dbReference>
<evidence type="ECO:0000313" key="3">
    <source>
        <dbReference type="Proteomes" id="UP000523079"/>
    </source>
</evidence>
<protein>
    <submittedName>
        <fullName evidence="2">RimJ/RimL family protein N-acetyltransferase</fullName>
    </submittedName>
</protein>
<dbReference type="PANTHER" id="PTHR43441">
    <property type="entry name" value="RIBOSOMAL-PROTEIN-SERINE ACETYLTRANSFERASE"/>
    <property type="match status" value="1"/>
</dbReference>
<evidence type="ECO:0000259" key="1">
    <source>
        <dbReference type="PROSITE" id="PS51186"/>
    </source>
</evidence>
<dbReference type="RefSeq" id="WP_328823852.1">
    <property type="nucleotide sequence ID" value="NZ_JACGWT010000005.1"/>
</dbReference>
<evidence type="ECO:0000313" key="2">
    <source>
        <dbReference type="EMBL" id="MBA8795470.1"/>
    </source>
</evidence>
<organism evidence="2 3">
    <name type="scientific">Microlunatus kandeliicorticis</name>
    <dbReference type="NCBI Taxonomy" id="1759536"/>
    <lineage>
        <taxon>Bacteria</taxon>
        <taxon>Bacillati</taxon>
        <taxon>Actinomycetota</taxon>
        <taxon>Actinomycetes</taxon>
        <taxon>Propionibacteriales</taxon>
        <taxon>Propionibacteriaceae</taxon>
        <taxon>Microlunatus</taxon>
    </lineage>
</organism>
<keyword evidence="2" id="KW-0808">Transferase</keyword>
<dbReference type="Pfam" id="PF13302">
    <property type="entry name" value="Acetyltransf_3"/>
    <property type="match status" value="1"/>
</dbReference>
<dbReference type="PANTHER" id="PTHR43441:SF11">
    <property type="entry name" value="RIBOSOMAL-PROTEIN-SERINE ACETYLTRANSFERASE"/>
    <property type="match status" value="1"/>
</dbReference>
<comment type="caution">
    <text evidence="2">The sequence shown here is derived from an EMBL/GenBank/DDBJ whole genome shotgun (WGS) entry which is preliminary data.</text>
</comment>
<dbReference type="InterPro" id="IPR051908">
    <property type="entry name" value="Ribosomal_N-acetyltransferase"/>
</dbReference>
<dbReference type="InterPro" id="IPR000182">
    <property type="entry name" value="GNAT_dom"/>
</dbReference>
<dbReference type="GO" id="GO:0008999">
    <property type="term" value="F:protein-N-terminal-alanine acetyltransferase activity"/>
    <property type="evidence" value="ECO:0007669"/>
    <property type="project" value="TreeGrafter"/>
</dbReference>
<dbReference type="GO" id="GO:0005737">
    <property type="term" value="C:cytoplasm"/>
    <property type="evidence" value="ECO:0007669"/>
    <property type="project" value="TreeGrafter"/>
</dbReference>
<dbReference type="PROSITE" id="PS51186">
    <property type="entry name" value="GNAT"/>
    <property type="match status" value="1"/>
</dbReference>
<sequence>MITVEQVWPPYPLQITCGDLSLRVVRDEDLPELIELALAGVHAPDRMPFSVPWTRQDPADLPREYVRFHWGSRAAFSRERFSLEFAVRVGGTLVGSQGLSASDFAVTRSAGTGSWLGLAHQGRGIGTRMRQAVCVFGFDTLGATELRSSAFVDNPASLGVSRKVGYRPDGTFVTARDGRAADEQRLLLRPGWLHRPAEPVVVTGAEPLLDYLGLRR</sequence>
<dbReference type="InterPro" id="IPR016181">
    <property type="entry name" value="Acyl_CoA_acyltransferase"/>
</dbReference>
<dbReference type="Gene3D" id="3.40.630.30">
    <property type="match status" value="1"/>
</dbReference>